<evidence type="ECO:0000313" key="2">
    <source>
        <dbReference type="Proteomes" id="UP000190626"/>
    </source>
</evidence>
<gene>
    <name evidence="1" type="ORF">BC351_40545</name>
</gene>
<reference evidence="2" key="1">
    <citation type="submission" date="2016-07" db="EMBL/GenBank/DDBJ databases">
        <authorList>
            <person name="Florea S."/>
            <person name="Webb J.S."/>
            <person name="Jaromczyk J."/>
            <person name="Schardl C.L."/>
        </authorList>
    </citation>
    <scope>NUCLEOTIDE SEQUENCE [LARGE SCALE GENOMIC DNA]</scope>
    <source>
        <strain evidence="2">CY1</strain>
    </source>
</reference>
<name>A0A1V4H746_9BACL</name>
<accession>A0A1V4H746</accession>
<keyword evidence="2" id="KW-1185">Reference proteome</keyword>
<protein>
    <submittedName>
        <fullName evidence="1">Uncharacterized protein</fullName>
    </submittedName>
</protein>
<dbReference type="EMBL" id="MBTG01000070">
    <property type="protein sequence ID" value="OPH47010.1"/>
    <property type="molecule type" value="Genomic_DNA"/>
</dbReference>
<proteinExistence type="predicted"/>
<organism evidence="1 2">
    <name type="scientific">Paenibacillus ferrarius</name>
    <dbReference type="NCBI Taxonomy" id="1469647"/>
    <lineage>
        <taxon>Bacteria</taxon>
        <taxon>Bacillati</taxon>
        <taxon>Bacillota</taxon>
        <taxon>Bacilli</taxon>
        <taxon>Bacillales</taxon>
        <taxon>Paenibacillaceae</taxon>
        <taxon>Paenibacillus</taxon>
    </lineage>
</organism>
<evidence type="ECO:0000313" key="1">
    <source>
        <dbReference type="EMBL" id="OPH47010.1"/>
    </source>
</evidence>
<dbReference type="Proteomes" id="UP000190626">
    <property type="component" value="Unassembled WGS sequence"/>
</dbReference>
<comment type="caution">
    <text evidence="1">The sequence shown here is derived from an EMBL/GenBank/DDBJ whole genome shotgun (WGS) entry which is preliminary data.</text>
</comment>
<dbReference type="STRING" id="1469647.BC351_40545"/>
<dbReference type="AlphaFoldDB" id="A0A1V4H746"/>
<sequence length="131" mass="15516">MAVFAQLMGKMSWRMKEDILDRRKLMLVALTILIIMLNVFASFRWNYISDDGDMRYKIDRWTNKDWVEFYPPLGITNGEEFPLINTTKLDSYAELEANVKKYALSGYLVSEWLERIKLTYLYYGINSFVVS</sequence>